<keyword evidence="10" id="KW-1185">Reference proteome</keyword>
<dbReference type="Pfam" id="PF00096">
    <property type="entry name" value="zf-C2H2"/>
    <property type="match status" value="3"/>
</dbReference>
<keyword evidence="2" id="KW-0479">Metal-binding</keyword>
<dbReference type="PANTHER" id="PTHR23235:SF64">
    <property type="entry name" value="KRUEPPEL-LIKE FACTOR 10"/>
    <property type="match status" value="1"/>
</dbReference>
<evidence type="ECO:0000256" key="6">
    <source>
        <dbReference type="ARBA" id="ARBA00023242"/>
    </source>
</evidence>
<dbReference type="InterPro" id="IPR036236">
    <property type="entry name" value="Znf_C2H2_sf"/>
</dbReference>
<dbReference type="GO" id="GO:0000978">
    <property type="term" value="F:RNA polymerase II cis-regulatory region sequence-specific DNA binding"/>
    <property type="evidence" value="ECO:0007669"/>
    <property type="project" value="TreeGrafter"/>
</dbReference>
<dbReference type="FunFam" id="3.30.160.60:FF:000125">
    <property type="entry name" value="Putative zinc finger protein 143"/>
    <property type="match status" value="1"/>
</dbReference>
<dbReference type="GO" id="GO:0000981">
    <property type="term" value="F:DNA-binding transcription factor activity, RNA polymerase II-specific"/>
    <property type="evidence" value="ECO:0007669"/>
    <property type="project" value="TreeGrafter"/>
</dbReference>
<evidence type="ECO:0000256" key="7">
    <source>
        <dbReference type="PROSITE-ProRule" id="PRU00042"/>
    </source>
</evidence>
<dbReference type="Proteomes" id="UP000829720">
    <property type="component" value="Unassembled WGS sequence"/>
</dbReference>
<dbReference type="EMBL" id="JAERUA010000010">
    <property type="protein sequence ID" value="KAI1894174.1"/>
    <property type="molecule type" value="Genomic_DNA"/>
</dbReference>
<gene>
    <name evidence="9" type="ORF">AGOR_G00113100</name>
</gene>
<dbReference type="FunFam" id="3.30.160.60:FF:000018">
    <property type="entry name" value="Krueppel-like factor 15"/>
    <property type="match status" value="1"/>
</dbReference>
<evidence type="ECO:0000256" key="5">
    <source>
        <dbReference type="ARBA" id="ARBA00022833"/>
    </source>
</evidence>
<evidence type="ECO:0000313" key="10">
    <source>
        <dbReference type="Proteomes" id="UP000829720"/>
    </source>
</evidence>
<keyword evidence="6" id="KW-0539">Nucleus</keyword>
<dbReference type="Gene3D" id="3.30.160.60">
    <property type="entry name" value="Classic Zinc Finger"/>
    <property type="match status" value="3"/>
</dbReference>
<dbReference type="GO" id="GO:0008270">
    <property type="term" value="F:zinc ion binding"/>
    <property type="evidence" value="ECO:0007669"/>
    <property type="project" value="UniProtKB-KW"/>
</dbReference>
<keyword evidence="4 7" id="KW-0863">Zinc-finger</keyword>
<comment type="caution">
    <text evidence="9">The sequence shown here is derived from an EMBL/GenBank/DDBJ whole genome shotgun (WGS) entry which is preliminary data.</text>
</comment>
<evidence type="ECO:0000259" key="8">
    <source>
        <dbReference type="PROSITE" id="PS50157"/>
    </source>
</evidence>
<dbReference type="PROSITE" id="PS00028">
    <property type="entry name" value="ZINC_FINGER_C2H2_1"/>
    <property type="match status" value="3"/>
</dbReference>
<organism evidence="9 10">
    <name type="scientific">Albula goreensis</name>
    <dbReference type="NCBI Taxonomy" id="1534307"/>
    <lineage>
        <taxon>Eukaryota</taxon>
        <taxon>Metazoa</taxon>
        <taxon>Chordata</taxon>
        <taxon>Craniata</taxon>
        <taxon>Vertebrata</taxon>
        <taxon>Euteleostomi</taxon>
        <taxon>Actinopterygii</taxon>
        <taxon>Neopterygii</taxon>
        <taxon>Teleostei</taxon>
        <taxon>Albuliformes</taxon>
        <taxon>Albulidae</taxon>
        <taxon>Albula</taxon>
    </lineage>
</organism>
<feature type="domain" description="C2H2-type" evidence="8">
    <location>
        <begin position="386"/>
        <end position="413"/>
    </location>
</feature>
<dbReference type="SMART" id="SM00355">
    <property type="entry name" value="ZnF_C2H2"/>
    <property type="match status" value="3"/>
</dbReference>
<dbReference type="GO" id="GO:0005634">
    <property type="term" value="C:nucleus"/>
    <property type="evidence" value="ECO:0007669"/>
    <property type="project" value="UniProtKB-SubCell"/>
</dbReference>
<dbReference type="PANTHER" id="PTHR23235">
    <property type="entry name" value="KRUEPPEL-LIKE TRANSCRIPTION FACTOR"/>
    <property type="match status" value="1"/>
</dbReference>
<dbReference type="OrthoDB" id="4748970at2759"/>
<sequence length="438" mass="47328">MCDIFTKKMLNCAIDHHHQPYDGQLAEARGRCGDSSMLWSCSAERGDIEAVEALMSMSSCWKARSQASRDLRPLTPSSDVSEEDPLMPGSAEFQESPFCMTPPCSPPDLESAVQTAPCQMSRVTEEITPAPAVPPRSQTTSVIRHTADSLPCTCDTCPARQPEVQPCREQLPGEGGPRPSLLSTCPPAPPPTLTPIAMPVPALARPPAVLAPVGVSPVPVLCHMLSVPSAPHPMTILSAPAPAPTPVPAPADSQPPVACQQVVLMRGQVPKGPVMFLVPQSVVPKQPPAAATPASSRLPAIAPAPGFIPVVQKSSPPPAESRVRSYVCAHPSCGKTYFKSSHLKAHTRTHTGEKPFRCSWEGCERRFARSDELSRHRRTHTGEKRFACPLCQSRFMRSDHLTKHTRRHLAAKKLPYWQMEVSLLKDFATVCPAPLPVP</sequence>
<name>A0A8T3DEH7_9TELE</name>
<dbReference type="SUPFAM" id="SSF57667">
    <property type="entry name" value="beta-beta-alpha zinc fingers"/>
    <property type="match status" value="2"/>
</dbReference>
<proteinExistence type="predicted"/>
<reference evidence="9" key="1">
    <citation type="submission" date="2021-01" db="EMBL/GenBank/DDBJ databases">
        <authorList>
            <person name="Zahm M."/>
            <person name="Roques C."/>
            <person name="Cabau C."/>
            <person name="Klopp C."/>
            <person name="Donnadieu C."/>
            <person name="Jouanno E."/>
            <person name="Lampietro C."/>
            <person name="Louis A."/>
            <person name="Herpin A."/>
            <person name="Echchiki A."/>
            <person name="Berthelot C."/>
            <person name="Parey E."/>
            <person name="Roest-Crollius H."/>
            <person name="Braasch I."/>
            <person name="Postlethwait J."/>
            <person name="Bobe J."/>
            <person name="Montfort J."/>
            <person name="Bouchez O."/>
            <person name="Begum T."/>
            <person name="Mejri S."/>
            <person name="Adams A."/>
            <person name="Chen W.-J."/>
            <person name="Guiguen Y."/>
        </authorList>
    </citation>
    <scope>NUCLEOTIDE SEQUENCE</scope>
    <source>
        <tissue evidence="9">Blood</tissue>
    </source>
</reference>
<evidence type="ECO:0000256" key="1">
    <source>
        <dbReference type="ARBA" id="ARBA00004123"/>
    </source>
</evidence>
<dbReference type="AlphaFoldDB" id="A0A8T3DEH7"/>
<dbReference type="InterPro" id="IPR013087">
    <property type="entry name" value="Znf_C2H2_type"/>
</dbReference>
<evidence type="ECO:0000256" key="4">
    <source>
        <dbReference type="ARBA" id="ARBA00022771"/>
    </source>
</evidence>
<protein>
    <recommendedName>
        <fullName evidence="8">C2H2-type domain-containing protein</fullName>
    </recommendedName>
</protein>
<feature type="domain" description="C2H2-type" evidence="8">
    <location>
        <begin position="326"/>
        <end position="355"/>
    </location>
</feature>
<keyword evidence="5" id="KW-0862">Zinc</keyword>
<dbReference type="PROSITE" id="PS50157">
    <property type="entry name" value="ZINC_FINGER_C2H2_2"/>
    <property type="match status" value="3"/>
</dbReference>
<evidence type="ECO:0000313" key="9">
    <source>
        <dbReference type="EMBL" id="KAI1894174.1"/>
    </source>
</evidence>
<accession>A0A8T3DEH7</accession>
<evidence type="ECO:0000256" key="2">
    <source>
        <dbReference type="ARBA" id="ARBA00022723"/>
    </source>
</evidence>
<dbReference type="CDD" id="cd21572">
    <property type="entry name" value="KLF10_N"/>
    <property type="match status" value="1"/>
</dbReference>
<evidence type="ECO:0000256" key="3">
    <source>
        <dbReference type="ARBA" id="ARBA00022737"/>
    </source>
</evidence>
<dbReference type="FunFam" id="3.30.160.60:FF:000926">
    <property type="entry name" value="Kruppel like factor 13"/>
    <property type="match status" value="1"/>
</dbReference>
<keyword evidence="3" id="KW-0677">Repeat</keyword>
<comment type="subcellular location">
    <subcellularLocation>
        <location evidence="1">Nucleus</location>
    </subcellularLocation>
</comment>
<feature type="domain" description="C2H2-type" evidence="8">
    <location>
        <begin position="356"/>
        <end position="385"/>
    </location>
</feature>